<proteinExistence type="predicted"/>
<reference evidence="1 2" key="2">
    <citation type="journal article" date="2011" name="J. Bacteriol.">
        <title>Genomes of three methylotrophs from a single niche uncover genetic and metabolic divergence of Methylophilaceae.</title>
        <authorList>
            <person name="Lapidus A."/>
            <person name="Clum A."/>
            <person name="Labutti K."/>
            <person name="Kaluzhnaya M.G."/>
            <person name="Lim S."/>
            <person name="Beck D.A."/>
            <person name="Glavina Del Rio T."/>
            <person name="Nolan M."/>
            <person name="Mavromatis K."/>
            <person name="Huntemann M."/>
            <person name="Lucas S."/>
            <person name="Lidstrom M.E."/>
            <person name="Ivanova N."/>
            <person name="Chistoserdova L."/>
        </authorList>
    </citation>
    <scope>NUCLEOTIDE SEQUENCE [LARGE SCALE GENOMIC DNA]</scope>
    <source>
        <strain evidence="1 2">301</strain>
    </source>
</reference>
<dbReference type="Proteomes" id="UP000000383">
    <property type="component" value="Chromosome"/>
</dbReference>
<sequence length="33" mass="3681">MQIKRIEFLDIIKIESTEMAENANALGDETGIS</sequence>
<reference evidence="2" key="1">
    <citation type="submission" date="2010-05" db="EMBL/GenBank/DDBJ databases">
        <title>Complete sequence of Methylotenera sp. 301.</title>
        <authorList>
            <person name="Lucas S."/>
            <person name="Copeland A."/>
            <person name="Lapidus A."/>
            <person name="Cheng J.-F."/>
            <person name="Bruce D."/>
            <person name="Goodwin L."/>
            <person name="Pitluck S."/>
            <person name="Clum A."/>
            <person name="Land M."/>
            <person name="Hauser L."/>
            <person name="Kyrpides N."/>
            <person name="Ivanova N."/>
            <person name="Chistoservova L."/>
            <person name="Kalyuzhnaya M."/>
            <person name="Woyke T."/>
        </authorList>
    </citation>
    <scope>NUCLEOTIDE SEQUENCE [LARGE SCALE GENOMIC DNA]</scope>
    <source>
        <strain evidence="2">301</strain>
    </source>
</reference>
<evidence type="ECO:0000313" key="2">
    <source>
        <dbReference type="Proteomes" id="UP000000383"/>
    </source>
</evidence>
<protein>
    <submittedName>
        <fullName evidence="1">Uncharacterized protein</fullName>
    </submittedName>
</protein>
<keyword evidence="2" id="KW-1185">Reference proteome</keyword>
<organism evidence="1 2">
    <name type="scientific">Methylotenera versatilis (strain 301)</name>
    <dbReference type="NCBI Taxonomy" id="666681"/>
    <lineage>
        <taxon>Bacteria</taxon>
        <taxon>Pseudomonadati</taxon>
        <taxon>Pseudomonadota</taxon>
        <taxon>Betaproteobacteria</taxon>
        <taxon>Nitrosomonadales</taxon>
        <taxon>Methylophilaceae</taxon>
        <taxon>Methylotenera</taxon>
    </lineage>
</organism>
<name>D7DKI4_METV0</name>
<dbReference type="HOGENOM" id="CLU_3382703_0_0_4"/>
<dbReference type="KEGG" id="meh:M301_2061"/>
<accession>D7DKI4</accession>
<dbReference type="EMBL" id="CP002056">
    <property type="protein sequence ID" value="ADI30430.1"/>
    <property type="molecule type" value="Genomic_DNA"/>
</dbReference>
<evidence type="ECO:0000313" key="1">
    <source>
        <dbReference type="EMBL" id="ADI30430.1"/>
    </source>
</evidence>
<dbReference type="AlphaFoldDB" id="D7DKI4"/>
<gene>
    <name evidence="1" type="ordered locus">M301_2061</name>
</gene>